<reference evidence="1 2" key="1">
    <citation type="journal article" date="2013" name="ISME J.">
        <title>Comparative genomics of pathogenic lineages of Vibrio nigripulchritudo identifies virulence-associated traits.</title>
        <authorList>
            <person name="Goudenege D."/>
            <person name="Labreuche Y."/>
            <person name="Krin E."/>
            <person name="Ansquer D."/>
            <person name="Mangenot S."/>
            <person name="Calteau A."/>
            <person name="Medigue C."/>
            <person name="Mazel D."/>
            <person name="Polz M.F."/>
            <person name="Le Roux F."/>
        </authorList>
    </citation>
    <scope>NUCLEOTIDE SEQUENCE [LARGE SCALE GENOMIC DNA]</scope>
    <source>
        <strain evidence="1 2">SOn1</strain>
    </source>
</reference>
<accession>A0AAV2VPD0</accession>
<dbReference type="EMBL" id="CAOF01000086">
    <property type="protein sequence ID" value="CCO46388.1"/>
    <property type="molecule type" value="Genomic_DNA"/>
</dbReference>
<protein>
    <recommendedName>
        <fullName evidence="3">Transposase</fullName>
    </recommendedName>
</protein>
<sequence>MSTMLIFPTIEITPQQLCVCNSIGIFESDSKKISYHNGLKVFCCTIVSLRSSRLGV</sequence>
<evidence type="ECO:0000313" key="2">
    <source>
        <dbReference type="Proteomes" id="UP000018211"/>
    </source>
</evidence>
<evidence type="ECO:0000313" key="1">
    <source>
        <dbReference type="EMBL" id="CCO46388.1"/>
    </source>
</evidence>
<dbReference type="AlphaFoldDB" id="A0AAV2VPD0"/>
<organism evidence="1 2">
    <name type="scientific">Vibrio nigripulchritudo SOn1</name>
    <dbReference type="NCBI Taxonomy" id="1238450"/>
    <lineage>
        <taxon>Bacteria</taxon>
        <taxon>Pseudomonadati</taxon>
        <taxon>Pseudomonadota</taxon>
        <taxon>Gammaproteobacteria</taxon>
        <taxon>Vibrionales</taxon>
        <taxon>Vibrionaceae</taxon>
        <taxon>Vibrio</taxon>
    </lineage>
</organism>
<proteinExistence type="predicted"/>
<dbReference type="Proteomes" id="UP000018211">
    <property type="component" value="Unassembled WGS sequence"/>
</dbReference>
<name>A0AAV2VPD0_9VIBR</name>
<gene>
    <name evidence="1" type="ORF">VIBNISOn1_1760008</name>
</gene>
<comment type="caution">
    <text evidence="1">The sequence shown here is derived from an EMBL/GenBank/DDBJ whole genome shotgun (WGS) entry which is preliminary data.</text>
</comment>
<evidence type="ECO:0008006" key="3">
    <source>
        <dbReference type="Google" id="ProtNLM"/>
    </source>
</evidence>